<name>A0ABS8CI43_9RHOB</name>
<dbReference type="RefSeq" id="WP_226933933.1">
    <property type="nucleotide sequence ID" value="NZ_JACDXX010000002.1"/>
</dbReference>
<dbReference type="Proteomes" id="UP001198571">
    <property type="component" value="Unassembled WGS sequence"/>
</dbReference>
<keyword evidence="3" id="KW-1185">Reference proteome</keyword>
<feature type="domain" description="HTH luxR-type" evidence="1">
    <location>
        <begin position="299"/>
        <end position="356"/>
    </location>
</feature>
<dbReference type="InterPro" id="IPR036388">
    <property type="entry name" value="WH-like_DNA-bd_sf"/>
</dbReference>
<dbReference type="InterPro" id="IPR016032">
    <property type="entry name" value="Sig_transdc_resp-reg_C-effctor"/>
</dbReference>
<reference evidence="2 3" key="1">
    <citation type="submission" date="2020-07" db="EMBL/GenBank/DDBJ databases">
        <title>Pseudogemmobacter sp. nov., isolated from poultry manure in Taiwan.</title>
        <authorList>
            <person name="Lin S.-Y."/>
            <person name="Tang Y.-S."/>
            <person name="Young C.-C."/>
        </authorList>
    </citation>
    <scope>NUCLEOTIDE SEQUENCE [LARGE SCALE GENOMIC DNA]</scope>
    <source>
        <strain evidence="2 3">CC-YST710</strain>
    </source>
</reference>
<dbReference type="SUPFAM" id="SSF46894">
    <property type="entry name" value="C-terminal effector domain of the bipartite response regulators"/>
    <property type="match status" value="1"/>
</dbReference>
<dbReference type="Gene3D" id="1.10.10.10">
    <property type="entry name" value="Winged helix-like DNA-binding domain superfamily/Winged helix DNA-binding domain"/>
    <property type="match status" value="1"/>
</dbReference>
<gene>
    <name evidence="2" type="ORF">H0485_03300</name>
</gene>
<dbReference type="SMART" id="SM00421">
    <property type="entry name" value="HTH_LUXR"/>
    <property type="match status" value="1"/>
</dbReference>
<proteinExistence type="predicted"/>
<comment type="caution">
    <text evidence="2">The sequence shown here is derived from an EMBL/GenBank/DDBJ whole genome shotgun (WGS) entry which is preliminary data.</text>
</comment>
<sequence>MPDLEAALADSLLSVLMAEADWHQFLELLISDQSHAAAMFMIQNDRLSGSGGEISIVTGLEESAIRDYSEHYSRVNPWLPDFILHTTLMNPWCDQDVLPRAQLHRSEYYNDYLRLLGLEGAAGLALTRRDGTAVLLGVVLGDADPEAPALIMRRIGGLMPLMSRVLDYYRRPDAGMLAADQVVEVLGSGLCLFGWDGRFLHLSRSAEALGQALDLFVAEPLGRVRLKPDLLQEARQEMLRWDYTGPVQRVIRLKDCRLTLFRSSRSSMSELLCGPVVGLIIEPMRSWLDPHHEHELVRRYRLTGAELRALRGIAAGASIQDMAESSARSVETLRSQVKSLLYKTGCATQLQLLHLLRSL</sequence>
<accession>A0ABS8CI43</accession>
<evidence type="ECO:0000313" key="2">
    <source>
        <dbReference type="EMBL" id="MCB5409039.1"/>
    </source>
</evidence>
<evidence type="ECO:0000313" key="3">
    <source>
        <dbReference type="Proteomes" id="UP001198571"/>
    </source>
</evidence>
<evidence type="ECO:0000259" key="1">
    <source>
        <dbReference type="SMART" id="SM00421"/>
    </source>
</evidence>
<protein>
    <recommendedName>
        <fullName evidence="1">HTH luxR-type domain-containing protein</fullName>
    </recommendedName>
</protein>
<dbReference type="InterPro" id="IPR000792">
    <property type="entry name" value="Tscrpt_reg_LuxR_C"/>
</dbReference>
<dbReference type="EMBL" id="JACDXX010000002">
    <property type="protein sequence ID" value="MCB5409039.1"/>
    <property type="molecule type" value="Genomic_DNA"/>
</dbReference>
<organism evidence="2 3">
    <name type="scientific">Pseudogemmobacter faecipullorum</name>
    <dbReference type="NCBI Taxonomy" id="2755041"/>
    <lineage>
        <taxon>Bacteria</taxon>
        <taxon>Pseudomonadati</taxon>
        <taxon>Pseudomonadota</taxon>
        <taxon>Alphaproteobacteria</taxon>
        <taxon>Rhodobacterales</taxon>
        <taxon>Paracoccaceae</taxon>
        <taxon>Pseudogemmobacter</taxon>
    </lineage>
</organism>